<dbReference type="SUPFAM" id="SSF159888">
    <property type="entry name" value="YdhG-like"/>
    <property type="match status" value="1"/>
</dbReference>
<reference evidence="2 3" key="1">
    <citation type="submission" date="2020-08" db="EMBL/GenBank/DDBJ databases">
        <authorList>
            <person name="Xu S."/>
            <person name="Li A."/>
        </authorList>
    </citation>
    <scope>NUCLEOTIDE SEQUENCE [LARGE SCALE GENOMIC DNA]</scope>
    <source>
        <strain evidence="2 3">119BY6-57</strain>
    </source>
</reference>
<protein>
    <submittedName>
        <fullName evidence="2">DUF1801 domain-containing protein</fullName>
    </submittedName>
</protein>
<dbReference type="RefSeq" id="WP_182688721.1">
    <property type="nucleotide sequence ID" value="NZ_JACHTF010000021.1"/>
</dbReference>
<evidence type="ECO:0000313" key="2">
    <source>
        <dbReference type="EMBL" id="MBB1061960.1"/>
    </source>
</evidence>
<dbReference type="AlphaFoldDB" id="A0A7W3TP83"/>
<dbReference type="Proteomes" id="UP000523196">
    <property type="component" value="Unassembled WGS sequence"/>
</dbReference>
<gene>
    <name evidence="2" type="ORF">H4F98_15410</name>
</gene>
<dbReference type="InterPro" id="IPR014922">
    <property type="entry name" value="YdhG-like"/>
</dbReference>
<accession>A0A7W3TP83</accession>
<comment type="caution">
    <text evidence="2">The sequence shown here is derived from an EMBL/GenBank/DDBJ whole genome shotgun (WGS) entry which is preliminary data.</text>
</comment>
<evidence type="ECO:0000259" key="1">
    <source>
        <dbReference type="Pfam" id="PF08818"/>
    </source>
</evidence>
<feature type="domain" description="YdhG-like" evidence="1">
    <location>
        <begin position="22"/>
        <end position="126"/>
    </location>
</feature>
<dbReference type="EMBL" id="JACHTF010000021">
    <property type="protein sequence ID" value="MBB1061960.1"/>
    <property type="molecule type" value="Genomic_DNA"/>
</dbReference>
<evidence type="ECO:0000313" key="3">
    <source>
        <dbReference type="Proteomes" id="UP000523196"/>
    </source>
</evidence>
<organism evidence="2 3">
    <name type="scientific">Marilutibacter spongiae</name>
    <dbReference type="NCBI Taxonomy" id="2025720"/>
    <lineage>
        <taxon>Bacteria</taxon>
        <taxon>Pseudomonadati</taxon>
        <taxon>Pseudomonadota</taxon>
        <taxon>Gammaproteobacteria</taxon>
        <taxon>Lysobacterales</taxon>
        <taxon>Lysobacteraceae</taxon>
        <taxon>Marilutibacter</taxon>
    </lineage>
</organism>
<keyword evidence="3" id="KW-1185">Reference proteome</keyword>
<dbReference type="Pfam" id="PF08818">
    <property type="entry name" value="DUF1801"/>
    <property type="match status" value="1"/>
</dbReference>
<sequence>MSPSRAADPAVEVFLEHLDHPRKPVVLALRALVLDADGAIGEAIKWNAPSFHTRDHFATMHLRSPTAVQLVLHMGAKKRQMPKGAIDDPAGLLAWRGPDRAIVTLPDLDALDGGRAPLTAIIRRWISQL</sequence>
<name>A0A7W3TP83_9GAMM</name>
<proteinExistence type="predicted"/>